<dbReference type="Proteomes" id="UP001597419">
    <property type="component" value="Unassembled WGS sequence"/>
</dbReference>
<evidence type="ECO:0000256" key="1">
    <source>
        <dbReference type="SAM" id="SignalP"/>
    </source>
</evidence>
<dbReference type="SUPFAM" id="SSF53474">
    <property type="entry name" value="alpha/beta-Hydrolases"/>
    <property type="match status" value="1"/>
</dbReference>
<keyword evidence="3" id="KW-1185">Reference proteome</keyword>
<dbReference type="PIRSF" id="PIRSF029171">
    <property type="entry name" value="Esterase_LipA"/>
    <property type="match status" value="1"/>
</dbReference>
<gene>
    <name evidence="2" type="ORF">ACFSYJ_40935</name>
</gene>
<sequence>MRFSARLRFGRVVSVFPAVLLAAMVAVATPATADEGFYSPPSPLPAGQNGDVVKSQPSAFAGGRATRIMYLSRDTKDKPIPVTGTVIVPTTPWTGQGPRPIVAYAPFTAGMGDQCAVSKTIAGEGSADLVANVQTQFVNALLQKGFAVAQTDYEGLGTPNAEHAYVMRRSEAHTTLDVVRAAQRLPDSGLAKDAPVGIVGYSQGGGASAAAVEMAPDYAPELNLKGAYAGAAPADKAVLAKSLDGAYAAGFLGFALIGINTAYPETHMLDLANPAGAQLFMQASRLCTMDAIFQLAYKQTSALTKDGRPVSAYLAEAPFKAVVDDLRIGNLRPAAPVLVEHTPLDDIVPYGQGKQLAKDWCGQGANVEFKDLASFTPVFSHALAAFTASGNAATWIADRLAGKPATGNCGGF</sequence>
<feature type="chain" id="PRO_5046401295" evidence="1">
    <location>
        <begin position="34"/>
        <end position="412"/>
    </location>
</feature>
<dbReference type="InterPro" id="IPR005152">
    <property type="entry name" value="Lipase_secreted"/>
</dbReference>
<dbReference type="PANTHER" id="PTHR34853:SF1">
    <property type="entry name" value="LIPASE 5"/>
    <property type="match status" value="1"/>
</dbReference>
<keyword evidence="1" id="KW-0732">Signal</keyword>
<dbReference type="InterPro" id="IPR029058">
    <property type="entry name" value="AB_hydrolase_fold"/>
</dbReference>
<reference evidence="3" key="1">
    <citation type="journal article" date="2019" name="Int. J. Syst. Evol. Microbiol.">
        <title>The Global Catalogue of Microorganisms (GCM) 10K type strain sequencing project: providing services to taxonomists for standard genome sequencing and annotation.</title>
        <authorList>
            <consortium name="The Broad Institute Genomics Platform"/>
            <consortium name="The Broad Institute Genome Sequencing Center for Infectious Disease"/>
            <person name="Wu L."/>
            <person name="Ma J."/>
        </authorList>
    </citation>
    <scope>NUCLEOTIDE SEQUENCE [LARGE SCALE GENOMIC DNA]</scope>
    <source>
        <strain evidence="3">CGMCC 4.7643</strain>
    </source>
</reference>
<name>A0ABW5GVV9_9PSEU</name>
<feature type="signal peptide" evidence="1">
    <location>
        <begin position="1"/>
        <end position="33"/>
    </location>
</feature>
<dbReference type="PANTHER" id="PTHR34853">
    <property type="match status" value="1"/>
</dbReference>
<proteinExistence type="predicted"/>
<evidence type="ECO:0000313" key="2">
    <source>
        <dbReference type="EMBL" id="MFD2465042.1"/>
    </source>
</evidence>
<dbReference type="Pfam" id="PF03583">
    <property type="entry name" value="LIP"/>
    <property type="match status" value="1"/>
</dbReference>
<protein>
    <submittedName>
        <fullName evidence="2">Lipase family protein</fullName>
    </submittedName>
</protein>
<dbReference type="Gene3D" id="1.10.260.130">
    <property type="match status" value="1"/>
</dbReference>
<organism evidence="2 3">
    <name type="scientific">Amycolatopsis samaneae</name>
    <dbReference type="NCBI Taxonomy" id="664691"/>
    <lineage>
        <taxon>Bacteria</taxon>
        <taxon>Bacillati</taxon>
        <taxon>Actinomycetota</taxon>
        <taxon>Actinomycetes</taxon>
        <taxon>Pseudonocardiales</taxon>
        <taxon>Pseudonocardiaceae</taxon>
        <taxon>Amycolatopsis</taxon>
    </lineage>
</organism>
<accession>A0ABW5GVV9</accession>
<dbReference type="RefSeq" id="WP_345399128.1">
    <property type="nucleotide sequence ID" value="NZ_BAABHG010000010.1"/>
</dbReference>
<evidence type="ECO:0000313" key="3">
    <source>
        <dbReference type="Proteomes" id="UP001597419"/>
    </source>
</evidence>
<comment type="caution">
    <text evidence="2">The sequence shown here is derived from an EMBL/GenBank/DDBJ whole genome shotgun (WGS) entry which is preliminary data.</text>
</comment>
<dbReference type="EMBL" id="JBHUKU010000028">
    <property type="protein sequence ID" value="MFD2465042.1"/>
    <property type="molecule type" value="Genomic_DNA"/>
</dbReference>
<dbReference type="Gene3D" id="3.40.50.1820">
    <property type="entry name" value="alpha/beta hydrolase"/>
    <property type="match status" value="1"/>
</dbReference>